<dbReference type="Proteomes" id="UP001060414">
    <property type="component" value="Chromosome"/>
</dbReference>
<sequence>MEFLLPWIIFGIAAGVLAKGKNRNVVLWAFIGLLIGPFALLIVAMMKPAPGPDQGFH</sequence>
<keyword evidence="3" id="KW-1185">Reference proteome</keyword>
<gene>
    <name evidence="2" type="ORF">L9S41_10890</name>
</gene>
<organism evidence="2 3">
    <name type="scientific">Geoalkalibacter halelectricus</name>
    <dbReference type="NCBI Taxonomy" id="2847045"/>
    <lineage>
        <taxon>Bacteria</taxon>
        <taxon>Pseudomonadati</taxon>
        <taxon>Thermodesulfobacteriota</taxon>
        <taxon>Desulfuromonadia</taxon>
        <taxon>Desulfuromonadales</taxon>
        <taxon>Geoalkalibacteraceae</taxon>
        <taxon>Geoalkalibacter</taxon>
    </lineage>
</organism>
<evidence type="ECO:0000313" key="3">
    <source>
        <dbReference type="Proteomes" id="UP001060414"/>
    </source>
</evidence>
<name>A0ABY5ZK74_9BACT</name>
<evidence type="ECO:0000313" key="2">
    <source>
        <dbReference type="EMBL" id="UWZ78205.1"/>
    </source>
</evidence>
<keyword evidence="1" id="KW-0812">Transmembrane</keyword>
<evidence type="ECO:0000256" key="1">
    <source>
        <dbReference type="SAM" id="Phobius"/>
    </source>
</evidence>
<keyword evidence="1" id="KW-1133">Transmembrane helix</keyword>
<protein>
    <submittedName>
        <fullName evidence="2">Uncharacterized protein</fullName>
    </submittedName>
</protein>
<feature type="transmembrane region" description="Helical" evidence="1">
    <location>
        <begin position="28"/>
        <end position="46"/>
    </location>
</feature>
<accession>A0ABY5ZK74</accession>
<proteinExistence type="predicted"/>
<reference evidence="2" key="1">
    <citation type="journal article" date="2022" name="Environ. Microbiol.">
        <title>Geoalkalibacter halelectricus SAP #1 sp. nov. possessing extracellular electron transfer and mineral#reducing capabilities from a haloalkaline environment.</title>
        <authorList>
            <person name="Yadav S."/>
            <person name="Singh R."/>
            <person name="Sundharam S.S."/>
            <person name="Chaudhary S."/>
            <person name="Krishnamurthi S."/>
            <person name="Patil S.A."/>
        </authorList>
    </citation>
    <scope>NUCLEOTIDE SEQUENCE</scope>
    <source>
        <strain evidence="2">SAP-1</strain>
    </source>
</reference>
<keyword evidence="1" id="KW-0472">Membrane</keyword>
<dbReference type="EMBL" id="CP092109">
    <property type="protein sequence ID" value="UWZ78205.1"/>
    <property type="molecule type" value="Genomic_DNA"/>
</dbReference>
<dbReference type="RefSeq" id="WP_260746554.1">
    <property type="nucleotide sequence ID" value="NZ_CP092109.1"/>
</dbReference>